<comment type="similarity">
    <text evidence="2 7">Belongs to the ExbD/TolR family.</text>
</comment>
<keyword evidence="9" id="KW-1185">Reference proteome</keyword>
<evidence type="ECO:0000256" key="2">
    <source>
        <dbReference type="ARBA" id="ARBA00005811"/>
    </source>
</evidence>
<evidence type="ECO:0000256" key="5">
    <source>
        <dbReference type="ARBA" id="ARBA00022989"/>
    </source>
</evidence>
<comment type="subcellular location">
    <subcellularLocation>
        <location evidence="1">Cell membrane</location>
        <topology evidence="1">Single-pass membrane protein</topology>
    </subcellularLocation>
    <subcellularLocation>
        <location evidence="7">Cell membrane</location>
        <topology evidence="7">Single-pass type II membrane protein</topology>
    </subcellularLocation>
</comment>
<evidence type="ECO:0000256" key="4">
    <source>
        <dbReference type="ARBA" id="ARBA00022692"/>
    </source>
</evidence>
<organism evidence="8 9">
    <name type="scientific">Stenotrophomonas nitritireducens</name>
    <dbReference type="NCBI Taxonomy" id="83617"/>
    <lineage>
        <taxon>Bacteria</taxon>
        <taxon>Pseudomonadati</taxon>
        <taxon>Pseudomonadota</taxon>
        <taxon>Gammaproteobacteria</taxon>
        <taxon>Lysobacterales</taxon>
        <taxon>Lysobacteraceae</taxon>
        <taxon>Stenotrophomonas</taxon>
    </lineage>
</organism>
<evidence type="ECO:0000256" key="6">
    <source>
        <dbReference type="ARBA" id="ARBA00023136"/>
    </source>
</evidence>
<keyword evidence="7" id="KW-0813">Transport</keyword>
<evidence type="ECO:0000313" key="9">
    <source>
        <dbReference type="Proteomes" id="UP000050902"/>
    </source>
</evidence>
<evidence type="ECO:0000313" key="8">
    <source>
        <dbReference type="EMBL" id="KRG54662.1"/>
    </source>
</evidence>
<dbReference type="Gene3D" id="3.30.420.270">
    <property type="match status" value="1"/>
</dbReference>
<reference evidence="8 9" key="1">
    <citation type="submission" date="2015-05" db="EMBL/GenBank/DDBJ databases">
        <title>Genome sequencing and analysis of members of genus Stenotrophomonas.</title>
        <authorList>
            <person name="Patil P.P."/>
            <person name="Midha S."/>
            <person name="Patil P.B."/>
        </authorList>
    </citation>
    <scope>NUCLEOTIDE SEQUENCE [LARGE SCALE GENOMIC DNA]</scope>
    <source>
        <strain evidence="8 9">DSM 12575</strain>
    </source>
</reference>
<keyword evidence="3" id="KW-1003">Cell membrane</keyword>
<sequence>MSKSGRIVLAVAVSAGALGSLCIALLLIAPVMRYPVAVDLPQRVINPSLPLRQPSPPIDLRVDAGNQIYWNENPLDLDELRRKMEEEVRKDSANPPALRIDAAPDSGYEVMARILGQAKEAGIKKIDSMR</sequence>
<accession>A0ABR5NG79</accession>
<evidence type="ECO:0000256" key="3">
    <source>
        <dbReference type="ARBA" id="ARBA00022475"/>
    </source>
</evidence>
<evidence type="ECO:0000256" key="7">
    <source>
        <dbReference type="RuleBase" id="RU003879"/>
    </source>
</evidence>
<dbReference type="Pfam" id="PF02472">
    <property type="entry name" value="ExbD"/>
    <property type="match status" value="1"/>
</dbReference>
<dbReference type="Proteomes" id="UP000050902">
    <property type="component" value="Unassembled WGS sequence"/>
</dbReference>
<keyword evidence="4 7" id="KW-0812">Transmembrane</keyword>
<dbReference type="InterPro" id="IPR003400">
    <property type="entry name" value="ExbD"/>
</dbReference>
<protein>
    <submittedName>
        <fullName evidence="8">Biopolymer transporter ExbD</fullName>
    </submittedName>
</protein>
<dbReference type="EMBL" id="LDJG01000029">
    <property type="protein sequence ID" value="KRG54662.1"/>
    <property type="molecule type" value="Genomic_DNA"/>
</dbReference>
<comment type="caution">
    <text evidence="8">The sequence shown here is derived from an EMBL/GenBank/DDBJ whole genome shotgun (WGS) entry which is preliminary data.</text>
</comment>
<keyword evidence="6" id="KW-0472">Membrane</keyword>
<gene>
    <name evidence="8" type="ORF">ABB22_15805</name>
</gene>
<evidence type="ECO:0000256" key="1">
    <source>
        <dbReference type="ARBA" id="ARBA00004162"/>
    </source>
</evidence>
<proteinExistence type="inferred from homology"/>
<keyword evidence="5" id="KW-1133">Transmembrane helix</keyword>
<name>A0ABR5NG79_9GAMM</name>
<keyword evidence="7" id="KW-0653">Protein transport</keyword>
<dbReference type="RefSeq" id="WP_055768669.1">
    <property type="nucleotide sequence ID" value="NZ_LDJG01000029.1"/>
</dbReference>